<accession>A0A915K8B6</accession>
<evidence type="ECO:0000313" key="3">
    <source>
        <dbReference type="WBParaSite" id="nRc.2.0.1.t34429-RA"/>
    </source>
</evidence>
<organism evidence="2 3">
    <name type="scientific">Romanomermis culicivorax</name>
    <name type="common">Nematode worm</name>
    <dbReference type="NCBI Taxonomy" id="13658"/>
    <lineage>
        <taxon>Eukaryota</taxon>
        <taxon>Metazoa</taxon>
        <taxon>Ecdysozoa</taxon>
        <taxon>Nematoda</taxon>
        <taxon>Enoplea</taxon>
        <taxon>Dorylaimia</taxon>
        <taxon>Mermithida</taxon>
        <taxon>Mermithoidea</taxon>
        <taxon>Mermithidae</taxon>
        <taxon>Romanomermis</taxon>
    </lineage>
</organism>
<name>A0A915K8B6_ROMCU</name>
<protein>
    <submittedName>
        <fullName evidence="3">Uncharacterized protein</fullName>
    </submittedName>
</protein>
<sequence length="238" mass="28077">MKINLLIRLIYERRTILLIKNFCENHYQSGANSDTRKAHLRNWRIDNPFIAVFLPQSFTAFISSVVLGHFFTNQKDSVVVLYLFVLGGNDRLAHHHHHFRCVAPGRYKKQQSNKNRSNDESRFLRTLYVEDLFGSKRYFIDSAMCAKRYNSKTPFPQMWKKKSAVKYEKIFFAKDTNLTKKETVLTLQGFCAQARLQSCNLRDGPATQCYEENAQKQQSRTYKNKMDNETNRNKFEKH</sequence>
<dbReference type="WBParaSite" id="nRc.2.0.1.t34429-RA">
    <property type="protein sequence ID" value="nRc.2.0.1.t34429-RA"/>
    <property type="gene ID" value="nRc.2.0.1.g34429"/>
</dbReference>
<feature type="region of interest" description="Disordered" evidence="1">
    <location>
        <begin position="213"/>
        <end position="238"/>
    </location>
</feature>
<dbReference type="Proteomes" id="UP000887565">
    <property type="component" value="Unplaced"/>
</dbReference>
<feature type="compositionally biased region" description="Basic and acidic residues" evidence="1">
    <location>
        <begin position="224"/>
        <end position="238"/>
    </location>
</feature>
<dbReference type="AlphaFoldDB" id="A0A915K8B6"/>
<keyword evidence="2" id="KW-1185">Reference proteome</keyword>
<evidence type="ECO:0000256" key="1">
    <source>
        <dbReference type="SAM" id="MobiDB-lite"/>
    </source>
</evidence>
<evidence type="ECO:0000313" key="2">
    <source>
        <dbReference type="Proteomes" id="UP000887565"/>
    </source>
</evidence>
<reference evidence="3" key="1">
    <citation type="submission" date="2022-11" db="UniProtKB">
        <authorList>
            <consortium name="WormBaseParasite"/>
        </authorList>
    </citation>
    <scope>IDENTIFICATION</scope>
</reference>
<proteinExistence type="predicted"/>